<evidence type="ECO:0000256" key="2">
    <source>
        <dbReference type="SAM" id="SignalP"/>
    </source>
</evidence>
<feature type="compositionally biased region" description="Acidic residues" evidence="1">
    <location>
        <begin position="187"/>
        <end position="196"/>
    </location>
</feature>
<dbReference type="InterPro" id="IPR053020">
    <property type="entry name" value="Smr_domain_protein"/>
</dbReference>
<feature type="chain" id="PRO_5034509080" description="Smr domain-containing protein" evidence="2">
    <location>
        <begin position="18"/>
        <end position="363"/>
    </location>
</feature>
<dbReference type="Gene3D" id="3.30.1370.110">
    <property type="match status" value="1"/>
</dbReference>
<reference evidence="4" key="1">
    <citation type="submission" date="2020-11" db="EMBL/GenBank/DDBJ databases">
        <authorList>
            <person name="Koelle M."/>
            <person name="Horta M.A.C."/>
            <person name="Nowrousian M."/>
            <person name="Ohm R.A."/>
            <person name="Benz P."/>
            <person name="Pilgard A."/>
        </authorList>
    </citation>
    <scope>NUCLEOTIDE SEQUENCE</scope>
    <source>
        <strain evidence="4">FPRL280</strain>
    </source>
</reference>
<protein>
    <recommendedName>
        <fullName evidence="3">Smr domain-containing protein</fullName>
    </recommendedName>
</protein>
<feature type="compositionally biased region" description="Pro residues" evidence="1">
    <location>
        <begin position="108"/>
        <end position="121"/>
    </location>
</feature>
<dbReference type="PANTHER" id="PTHR47417:SF1">
    <property type="entry name" value="SMR DOMAIN-CONTAINING PROTEIN YPL199C"/>
    <property type="match status" value="1"/>
</dbReference>
<dbReference type="InterPro" id="IPR013899">
    <property type="entry name" value="DUF1771"/>
</dbReference>
<dbReference type="Pfam" id="PF08590">
    <property type="entry name" value="DUF1771"/>
    <property type="match status" value="1"/>
</dbReference>
<feature type="compositionally biased region" description="Polar residues" evidence="1">
    <location>
        <begin position="83"/>
        <end position="99"/>
    </location>
</feature>
<dbReference type="SMART" id="SM00463">
    <property type="entry name" value="SMR"/>
    <property type="match status" value="1"/>
</dbReference>
<dbReference type="PROSITE" id="PS50828">
    <property type="entry name" value="SMR"/>
    <property type="match status" value="1"/>
</dbReference>
<gene>
    <name evidence="4" type="ORF">IEO21_06129</name>
</gene>
<proteinExistence type="predicted"/>
<dbReference type="Proteomes" id="UP000639403">
    <property type="component" value="Unassembled WGS sequence"/>
</dbReference>
<dbReference type="InterPro" id="IPR002625">
    <property type="entry name" value="Smr_dom"/>
</dbReference>
<dbReference type="SMART" id="SM01162">
    <property type="entry name" value="DUF1771"/>
    <property type="match status" value="1"/>
</dbReference>
<comment type="caution">
    <text evidence="4">The sequence shown here is derived from an EMBL/GenBank/DDBJ whole genome shotgun (WGS) entry which is preliminary data.</text>
</comment>
<accession>A0A8H7P0M6</accession>
<evidence type="ECO:0000259" key="3">
    <source>
        <dbReference type="PROSITE" id="PS50828"/>
    </source>
</evidence>
<dbReference type="PANTHER" id="PTHR47417">
    <property type="entry name" value="SMR DOMAIN-CONTAINING PROTEIN YPL199C"/>
    <property type="match status" value="1"/>
</dbReference>
<evidence type="ECO:0000256" key="1">
    <source>
        <dbReference type="SAM" id="MobiDB-lite"/>
    </source>
</evidence>
<dbReference type="InterPro" id="IPR036063">
    <property type="entry name" value="Smr_dom_sf"/>
</dbReference>
<evidence type="ECO:0000313" key="5">
    <source>
        <dbReference type="Proteomes" id="UP000639403"/>
    </source>
</evidence>
<dbReference type="AlphaFoldDB" id="A0A8H7P0M6"/>
<organism evidence="4 5">
    <name type="scientific">Rhodonia placenta</name>
    <dbReference type="NCBI Taxonomy" id="104341"/>
    <lineage>
        <taxon>Eukaryota</taxon>
        <taxon>Fungi</taxon>
        <taxon>Dikarya</taxon>
        <taxon>Basidiomycota</taxon>
        <taxon>Agaricomycotina</taxon>
        <taxon>Agaricomycetes</taxon>
        <taxon>Polyporales</taxon>
        <taxon>Adustoporiaceae</taxon>
        <taxon>Rhodonia</taxon>
    </lineage>
</organism>
<feature type="region of interest" description="Disordered" evidence="1">
    <location>
        <begin position="24"/>
        <end position="200"/>
    </location>
</feature>
<dbReference type="Pfam" id="PF01713">
    <property type="entry name" value="Smr"/>
    <property type="match status" value="1"/>
</dbReference>
<dbReference type="EMBL" id="JADOXO010000129">
    <property type="protein sequence ID" value="KAF9812539.1"/>
    <property type="molecule type" value="Genomic_DNA"/>
</dbReference>
<name>A0A8H7P0M6_9APHY</name>
<reference evidence="4" key="2">
    <citation type="journal article" name="Front. Microbiol.">
        <title>Degradative Capacity of Two Strains of Rhodonia placenta: From Phenotype to Genotype.</title>
        <authorList>
            <person name="Kolle M."/>
            <person name="Horta M.A.C."/>
            <person name="Nowrousian M."/>
            <person name="Ohm R.A."/>
            <person name="Benz J.P."/>
            <person name="Pilgard A."/>
        </authorList>
    </citation>
    <scope>NUCLEOTIDE SEQUENCE</scope>
    <source>
        <strain evidence="4">FPRL280</strain>
    </source>
</reference>
<feature type="signal peptide" evidence="2">
    <location>
        <begin position="1"/>
        <end position="17"/>
    </location>
</feature>
<feature type="compositionally biased region" description="Polar residues" evidence="1">
    <location>
        <begin position="40"/>
        <end position="60"/>
    </location>
</feature>
<dbReference type="SUPFAM" id="SSF160443">
    <property type="entry name" value="SMR domain-like"/>
    <property type="match status" value="1"/>
</dbReference>
<feature type="domain" description="Smr" evidence="3">
    <location>
        <begin position="286"/>
        <end position="362"/>
    </location>
</feature>
<sequence>MGLFTLGVVAAAAVAYALFTACKDDSDEDQQPGPRLPSYGATSNAHQHTDPQPHQANRPTPSYAAARATVPPPPRPAVQPTASDQPYQAAPSTQAYRTTQSPQQPHSPVQPPRSSQPPQPARSPWATPQTRPAEQAPRRNESASLLSAVKAPTQRTYAPQRRDPPSFSVPAARPALPNIIMGAPADADSEDDDDSDGSSISDIESVTQLRLQYENPQALRDLARESGDLQRVYARRSRACARRDRGLAREFTKAAKAHARKVKRYNARAAKWVYAENNKRRRSNTVDLHGLYVAEALEYAQRAIGAARESGQAKLSLIVGQGQHSENGVAKIKPALEEWLQKRGTAYKPDERNPGRLVITLDG</sequence>
<evidence type="ECO:0000313" key="4">
    <source>
        <dbReference type="EMBL" id="KAF9812539.1"/>
    </source>
</evidence>
<keyword evidence="2" id="KW-0732">Signal</keyword>